<feature type="domain" description="HTH araC/xylS-type" evidence="5">
    <location>
        <begin position="182"/>
        <end position="280"/>
    </location>
</feature>
<evidence type="ECO:0000313" key="7">
    <source>
        <dbReference type="Proteomes" id="UP001267878"/>
    </source>
</evidence>
<dbReference type="SMART" id="SM00342">
    <property type="entry name" value="HTH_ARAC"/>
    <property type="match status" value="1"/>
</dbReference>
<evidence type="ECO:0000256" key="2">
    <source>
        <dbReference type="ARBA" id="ARBA00023125"/>
    </source>
</evidence>
<gene>
    <name evidence="6" type="ORF">J2X04_002853</name>
</gene>
<dbReference type="Pfam" id="PF12833">
    <property type="entry name" value="HTH_18"/>
    <property type="match status" value="1"/>
</dbReference>
<organism evidence="6 7">
    <name type="scientific">Agrilutibacter niabensis</name>
    <dbReference type="NCBI Taxonomy" id="380628"/>
    <lineage>
        <taxon>Bacteria</taxon>
        <taxon>Pseudomonadati</taxon>
        <taxon>Pseudomonadota</taxon>
        <taxon>Gammaproteobacteria</taxon>
        <taxon>Lysobacterales</taxon>
        <taxon>Lysobacteraceae</taxon>
        <taxon>Agrilutibacter</taxon>
    </lineage>
</organism>
<dbReference type="InterPro" id="IPR009057">
    <property type="entry name" value="Homeodomain-like_sf"/>
</dbReference>
<proteinExistence type="predicted"/>
<dbReference type="InterPro" id="IPR020449">
    <property type="entry name" value="Tscrpt_reg_AraC-type_HTH"/>
</dbReference>
<evidence type="ECO:0000313" key="6">
    <source>
        <dbReference type="EMBL" id="MDR7100472.1"/>
    </source>
</evidence>
<reference evidence="6 7" key="1">
    <citation type="submission" date="2023-07" db="EMBL/GenBank/DDBJ databases">
        <title>Sorghum-associated microbial communities from plants grown in Nebraska, USA.</title>
        <authorList>
            <person name="Schachtman D."/>
        </authorList>
    </citation>
    <scope>NUCLEOTIDE SEQUENCE [LARGE SCALE GENOMIC DNA]</scope>
    <source>
        <strain evidence="6 7">BE187</strain>
    </source>
</reference>
<dbReference type="InterPro" id="IPR050204">
    <property type="entry name" value="AraC_XylS_family_regulators"/>
</dbReference>
<evidence type="ECO:0000259" key="5">
    <source>
        <dbReference type="PROSITE" id="PS01124"/>
    </source>
</evidence>
<dbReference type="PANTHER" id="PTHR46796">
    <property type="entry name" value="HTH-TYPE TRANSCRIPTIONAL ACTIVATOR RHAS-RELATED"/>
    <property type="match status" value="1"/>
</dbReference>
<comment type="caution">
    <text evidence="6">The sequence shown here is derived from an EMBL/GenBank/DDBJ whole genome shotgun (WGS) entry which is preliminary data.</text>
</comment>
<dbReference type="SUPFAM" id="SSF51215">
    <property type="entry name" value="Regulatory protein AraC"/>
    <property type="match status" value="1"/>
</dbReference>
<evidence type="ECO:0000256" key="3">
    <source>
        <dbReference type="ARBA" id="ARBA00023159"/>
    </source>
</evidence>
<dbReference type="RefSeq" id="WP_310055249.1">
    <property type="nucleotide sequence ID" value="NZ_JAVDVW010000002.1"/>
</dbReference>
<keyword evidence="4" id="KW-0804">Transcription</keyword>
<sequence>MTVLVNVPSADVHRGARLGHGAFYGDYREQRQVGALALAEMRPTVPEHDVHTHTHDDAHFLLLLDGAYLSTARGMPEVCTTRALVLNPPGTTHRDCFRGLDGRFFTLSIPTDSWHAATEYRKLTQDAMRLPATALVLATRLWHELRNWDGASSLAIEAGMQLLLDAAAQPSPSEQDGPMWLERAREQLHDEWRRTPDLAELADTAGVHPVYLARAFRRRYGCSPGEYLRRCRMERAIALLHDRSKALADIAATCGFVDQSHFTHAFRRQHRCTPAQYRALG</sequence>
<keyword evidence="3" id="KW-0010">Activator</keyword>
<dbReference type="SUPFAM" id="SSF46689">
    <property type="entry name" value="Homeodomain-like"/>
    <property type="match status" value="2"/>
</dbReference>
<dbReference type="PRINTS" id="PR00032">
    <property type="entry name" value="HTHARAC"/>
</dbReference>
<keyword evidence="7" id="KW-1185">Reference proteome</keyword>
<dbReference type="Proteomes" id="UP001267878">
    <property type="component" value="Unassembled WGS sequence"/>
</dbReference>
<evidence type="ECO:0000256" key="4">
    <source>
        <dbReference type="ARBA" id="ARBA00023163"/>
    </source>
</evidence>
<dbReference type="PROSITE" id="PS01124">
    <property type="entry name" value="HTH_ARAC_FAMILY_2"/>
    <property type="match status" value="1"/>
</dbReference>
<dbReference type="InterPro" id="IPR018062">
    <property type="entry name" value="HTH_AraC-typ_CS"/>
</dbReference>
<dbReference type="EMBL" id="JAVDVW010000002">
    <property type="protein sequence ID" value="MDR7100472.1"/>
    <property type="molecule type" value="Genomic_DNA"/>
</dbReference>
<keyword evidence="2" id="KW-0238">DNA-binding</keyword>
<dbReference type="Gene3D" id="1.10.10.60">
    <property type="entry name" value="Homeodomain-like"/>
    <property type="match status" value="2"/>
</dbReference>
<accession>A0ABU1VSQ9</accession>
<dbReference type="PROSITE" id="PS00041">
    <property type="entry name" value="HTH_ARAC_FAMILY_1"/>
    <property type="match status" value="1"/>
</dbReference>
<evidence type="ECO:0000256" key="1">
    <source>
        <dbReference type="ARBA" id="ARBA00023015"/>
    </source>
</evidence>
<dbReference type="InterPro" id="IPR018060">
    <property type="entry name" value="HTH_AraC"/>
</dbReference>
<name>A0ABU1VSQ9_9GAMM</name>
<keyword evidence="1" id="KW-0805">Transcription regulation</keyword>
<dbReference type="InterPro" id="IPR037923">
    <property type="entry name" value="HTH-like"/>
</dbReference>
<protein>
    <submittedName>
        <fullName evidence="6">AraC family transcriptional regulator</fullName>
    </submittedName>
</protein>